<dbReference type="OMA" id="CAWIAHI"/>
<dbReference type="KEGG" id="cvr:CHLNCDRAFT_59384"/>
<proteinExistence type="predicted"/>
<dbReference type="EMBL" id="GL433871">
    <property type="protein sequence ID" value="EFN50885.1"/>
    <property type="molecule type" value="Genomic_DNA"/>
</dbReference>
<evidence type="ECO:0000313" key="1">
    <source>
        <dbReference type="EMBL" id="EFN50885.1"/>
    </source>
</evidence>
<protein>
    <recommendedName>
        <fullName evidence="3">Glycosyltransferase family 92 protein</fullName>
    </recommendedName>
</protein>
<gene>
    <name evidence="1" type="ORF">CHLNCDRAFT_59384</name>
</gene>
<dbReference type="InParanoid" id="E1ZTE4"/>
<dbReference type="AlphaFoldDB" id="E1ZTE4"/>
<dbReference type="OrthoDB" id="537403at2759"/>
<dbReference type="RefSeq" id="XP_005842987.1">
    <property type="nucleotide sequence ID" value="XM_005842925.1"/>
</dbReference>
<sequence>MKGLALFEFVDYPPHFLALGITQKSGILNVPEMDSLRVGVRSEAQGWERSVALKRSMCSDRWIQHRRQPSKEYRACVADAQNATTARNFYRMPDVYLNFGRLANSTDVNLFVHGWPRFVSLAPLLAAAQTLPADPLQPPSSPPTFVQHLPYPRGMAPELVAQVLTWRAEHHVPLGIPTSYLYVRPRDQAALAAQPTIRRLVAAGQLQLVSWGDFSFFEDWDTYDLSIQAAHGVLSFWGTNTRVWVADLDEFIVTHLDVPTMLGSSKCLPRRSACYTMHRYDVVLGAASTDGALREPTIWRTPGHSPLLTAYRQAMVVADEAEPKTWSDPNNVFPVTLHLTTACTGGNDTKSPCSTQVPCAPVRQQCAWIAHILHMFTAQRRGLGKDAVLVPLGPGWLIMANQSRFW</sequence>
<dbReference type="Proteomes" id="UP000008141">
    <property type="component" value="Unassembled WGS sequence"/>
</dbReference>
<accession>E1ZTE4</accession>
<evidence type="ECO:0008006" key="3">
    <source>
        <dbReference type="Google" id="ProtNLM"/>
    </source>
</evidence>
<evidence type="ECO:0000313" key="2">
    <source>
        <dbReference type="Proteomes" id="UP000008141"/>
    </source>
</evidence>
<reference evidence="1 2" key="1">
    <citation type="journal article" date="2010" name="Plant Cell">
        <title>The Chlorella variabilis NC64A genome reveals adaptation to photosymbiosis, coevolution with viruses, and cryptic sex.</title>
        <authorList>
            <person name="Blanc G."/>
            <person name="Duncan G."/>
            <person name="Agarkova I."/>
            <person name="Borodovsky M."/>
            <person name="Gurnon J."/>
            <person name="Kuo A."/>
            <person name="Lindquist E."/>
            <person name="Lucas S."/>
            <person name="Pangilinan J."/>
            <person name="Polle J."/>
            <person name="Salamov A."/>
            <person name="Terry A."/>
            <person name="Yamada T."/>
            <person name="Dunigan D.D."/>
            <person name="Grigoriev I.V."/>
            <person name="Claverie J.M."/>
            <person name="Van Etten J.L."/>
        </authorList>
    </citation>
    <scope>NUCLEOTIDE SEQUENCE [LARGE SCALE GENOMIC DNA]</scope>
    <source>
        <strain evidence="1 2">NC64A</strain>
    </source>
</reference>
<name>E1ZTE4_CHLVA</name>
<organism evidence="2">
    <name type="scientific">Chlorella variabilis</name>
    <name type="common">Green alga</name>
    <dbReference type="NCBI Taxonomy" id="554065"/>
    <lineage>
        <taxon>Eukaryota</taxon>
        <taxon>Viridiplantae</taxon>
        <taxon>Chlorophyta</taxon>
        <taxon>core chlorophytes</taxon>
        <taxon>Trebouxiophyceae</taxon>
        <taxon>Chlorellales</taxon>
        <taxon>Chlorellaceae</taxon>
        <taxon>Chlorella clade</taxon>
        <taxon>Chlorella</taxon>
    </lineage>
</organism>
<keyword evidence="2" id="KW-1185">Reference proteome</keyword>
<dbReference type="GeneID" id="17350333"/>